<dbReference type="PANTHER" id="PTHR47331">
    <property type="entry name" value="PHD-TYPE DOMAIN-CONTAINING PROTEIN"/>
    <property type="match status" value="1"/>
</dbReference>
<accession>A0AAN9TI58</accession>
<protein>
    <recommendedName>
        <fullName evidence="3">Reverse transcriptase domain-containing protein</fullName>
    </recommendedName>
</protein>
<dbReference type="Pfam" id="PF05380">
    <property type="entry name" value="Peptidase_A17"/>
    <property type="match status" value="1"/>
</dbReference>
<dbReference type="InterPro" id="IPR008042">
    <property type="entry name" value="Retrotrans_Pao"/>
</dbReference>
<dbReference type="PANTHER" id="PTHR47331:SF1">
    <property type="entry name" value="GAG-LIKE PROTEIN"/>
    <property type="match status" value="1"/>
</dbReference>
<dbReference type="EMBL" id="JBBCAQ010000028">
    <property type="protein sequence ID" value="KAK7585925.1"/>
    <property type="molecule type" value="Genomic_DNA"/>
</dbReference>
<evidence type="ECO:0008006" key="3">
    <source>
        <dbReference type="Google" id="ProtNLM"/>
    </source>
</evidence>
<keyword evidence="2" id="KW-1185">Reference proteome</keyword>
<reference evidence="1 2" key="1">
    <citation type="submission" date="2024-03" db="EMBL/GenBank/DDBJ databases">
        <title>Adaptation during the transition from Ophiocordyceps entomopathogen to insect associate is accompanied by gene loss and intensified selection.</title>
        <authorList>
            <person name="Ward C.M."/>
            <person name="Onetto C.A."/>
            <person name="Borneman A.R."/>
        </authorList>
    </citation>
    <scope>NUCLEOTIDE SEQUENCE [LARGE SCALE GENOMIC DNA]</scope>
    <source>
        <strain evidence="1">AWRI1</strain>
        <tissue evidence="1">Single Adult Female</tissue>
    </source>
</reference>
<evidence type="ECO:0000313" key="1">
    <source>
        <dbReference type="EMBL" id="KAK7585925.1"/>
    </source>
</evidence>
<evidence type="ECO:0000313" key="2">
    <source>
        <dbReference type="Proteomes" id="UP001367676"/>
    </source>
</evidence>
<dbReference type="GO" id="GO:0071897">
    <property type="term" value="P:DNA biosynthetic process"/>
    <property type="evidence" value="ECO:0007669"/>
    <property type="project" value="UniProtKB-ARBA"/>
</dbReference>
<dbReference type="InterPro" id="IPR043502">
    <property type="entry name" value="DNA/RNA_pol_sf"/>
</dbReference>
<organism evidence="1 2">
    <name type="scientific">Parthenolecanium corni</name>
    <dbReference type="NCBI Taxonomy" id="536013"/>
    <lineage>
        <taxon>Eukaryota</taxon>
        <taxon>Metazoa</taxon>
        <taxon>Ecdysozoa</taxon>
        <taxon>Arthropoda</taxon>
        <taxon>Hexapoda</taxon>
        <taxon>Insecta</taxon>
        <taxon>Pterygota</taxon>
        <taxon>Neoptera</taxon>
        <taxon>Paraneoptera</taxon>
        <taxon>Hemiptera</taxon>
        <taxon>Sternorrhyncha</taxon>
        <taxon>Coccoidea</taxon>
        <taxon>Coccidae</taxon>
        <taxon>Parthenolecanium</taxon>
    </lineage>
</organism>
<name>A0AAN9TI58_9HEMI</name>
<dbReference type="SUPFAM" id="SSF56672">
    <property type="entry name" value="DNA/RNA polymerases"/>
    <property type="match status" value="1"/>
</dbReference>
<dbReference type="AlphaFoldDB" id="A0AAN9TI58"/>
<dbReference type="Gene3D" id="3.10.10.10">
    <property type="entry name" value="HIV Type 1 Reverse Transcriptase, subunit A, domain 1"/>
    <property type="match status" value="1"/>
</dbReference>
<sequence>MKSYFTITTHNIKIKHFSRLPDKHDIHILVGNDQMWSFVNKTIHPNHPTNFIDTSFGWMLAGIQYANFEDTVFTPVFFNTPNTIENLWKLEILGIEPHNKSISKDKMQALARFNKNVVKINNRYQIRWLYKYDPPNLANNFKVAPKRLENMIHKLRANNALYQRYNKYFINLLGLEMIEESTLAKGDSPVYYLPHRGILDLTKSTPLRVIFDGSSHAKGCLSLNKCMYEGSNFLSNILLIFFNFQKSDIAIISDIRKAFHQIGLHPDDRDSCRFLWIKDLSKPATTDNLIVYRFTQCPFGVITSPFMLAATLLHHFLQVDPDFHNKFAKHFYVDNLVTSVATVAKAKDLYDRSNRIFTQISMELAQWGTNNTIIREIFDKNSMLHESTVTTLGLRWDMDKDLLFLKPKAVKKPVNTKRNMLKFISSVYDPIGWFAPAMLPSRTFIKYLWDLGLKWDEEFDPHLYTIAQQLVDHINQTFEYVFDCKLFSLPFNPEFVQIHCFVDASQIAYAFGLYLRLTSSDLKQVEVRLQFGKSRISPSKEMTIPKLELMAAIIDFKCVLQWLLERKVLTPFVTNRTKEINQVENLTCRYVPSADNPANVASRGATAHELARSLWWSGPSWLYLSEDQWPITNLHILNKKLETSFPDITFVGATLRISLYACPQIRNTMPTEQSTFWDSSPTAKMRCYSHSRSHKIPHFALLQNSQDYTLMLSDNDDYQSQQDIPTSRSSQNISLELSPTHSTSSVPVDNTINTPLEVSCKNKIQSPKYDFESFSNLKNQTPFDINLEEFNELKPLISKFLNYLGALRIMYF</sequence>
<comment type="caution">
    <text evidence="1">The sequence shown here is derived from an EMBL/GenBank/DDBJ whole genome shotgun (WGS) entry which is preliminary data.</text>
</comment>
<dbReference type="InterPro" id="IPR043128">
    <property type="entry name" value="Rev_trsase/Diguanyl_cyclase"/>
</dbReference>
<dbReference type="Proteomes" id="UP001367676">
    <property type="component" value="Unassembled WGS sequence"/>
</dbReference>
<gene>
    <name evidence="1" type="ORF">V9T40_000104</name>
</gene>
<dbReference type="Gene3D" id="3.30.70.270">
    <property type="match status" value="1"/>
</dbReference>
<proteinExistence type="predicted"/>